<evidence type="ECO:0000259" key="5">
    <source>
        <dbReference type="PROSITE" id="PS50111"/>
    </source>
</evidence>
<evidence type="ECO:0000259" key="6">
    <source>
        <dbReference type="PROSITE" id="PS50885"/>
    </source>
</evidence>
<dbReference type="EMBL" id="CP137852">
    <property type="protein sequence ID" value="WPB87308.1"/>
    <property type="molecule type" value="Genomic_DNA"/>
</dbReference>
<evidence type="ECO:0000313" key="8">
    <source>
        <dbReference type="Proteomes" id="UP001305521"/>
    </source>
</evidence>
<dbReference type="SMART" id="SM00283">
    <property type="entry name" value="MA"/>
    <property type="match status" value="1"/>
</dbReference>
<protein>
    <submittedName>
        <fullName evidence="7">Methyl-accepting chemotaxis protein</fullName>
    </submittedName>
</protein>
<dbReference type="PROSITE" id="PS50111">
    <property type="entry name" value="CHEMOTAXIS_TRANSDUC_2"/>
    <property type="match status" value="1"/>
</dbReference>
<dbReference type="PANTHER" id="PTHR32089:SF112">
    <property type="entry name" value="LYSOZYME-LIKE PROTEIN-RELATED"/>
    <property type="match status" value="1"/>
</dbReference>
<feature type="domain" description="HAMP" evidence="6">
    <location>
        <begin position="327"/>
        <end position="380"/>
    </location>
</feature>
<dbReference type="InterPro" id="IPR000014">
    <property type="entry name" value="PAS"/>
</dbReference>
<evidence type="ECO:0000256" key="2">
    <source>
        <dbReference type="ARBA" id="ARBA00029447"/>
    </source>
</evidence>
<evidence type="ECO:0000256" key="4">
    <source>
        <dbReference type="SAM" id="MobiDB-lite"/>
    </source>
</evidence>
<dbReference type="RefSeq" id="WP_318651261.1">
    <property type="nucleotide sequence ID" value="NZ_CP137852.1"/>
</dbReference>
<dbReference type="SMART" id="SM00304">
    <property type="entry name" value="HAMP"/>
    <property type="match status" value="1"/>
</dbReference>
<accession>A0ABZ0PPV3</accession>
<evidence type="ECO:0000256" key="1">
    <source>
        <dbReference type="ARBA" id="ARBA00023224"/>
    </source>
</evidence>
<dbReference type="PROSITE" id="PS50885">
    <property type="entry name" value="HAMP"/>
    <property type="match status" value="1"/>
</dbReference>
<dbReference type="PANTHER" id="PTHR32089">
    <property type="entry name" value="METHYL-ACCEPTING CHEMOTAXIS PROTEIN MCPB"/>
    <property type="match status" value="1"/>
</dbReference>
<proteinExistence type="inferred from homology"/>
<dbReference type="Pfam" id="PF13188">
    <property type="entry name" value="PAS_8"/>
    <property type="match status" value="1"/>
</dbReference>
<dbReference type="Gene3D" id="1.10.287.950">
    <property type="entry name" value="Methyl-accepting chemotaxis protein"/>
    <property type="match status" value="1"/>
</dbReference>
<feature type="region of interest" description="Disordered" evidence="4">
    <location>
        <begin position="203"/>
        <end position="226"/>
    </location>
</feature>
<dbReference type="SUPFAM" id="SSF58104">
    <property type="entry name" value="Methyl-accepting chemotaxis protein (MCP) signaling domain"/>
    <property type="match status" value="1"/>
</dbReference>
<dbReference type="Gene3D" id="3.30.450.20">
    <property type="entry name" value="PAS domain"/>
    <property type="match status" value="1"/>
</dbReference>
<sequence length="770" mass="80646">MRFFRNLSVGRKLAISAGVALLLLGALIGLVTRENAQVAEQQAAERRAAAARFAAFEAGRHLMEANNALRGVLLANQPQRLATEAALMEESLVATEQALSRARESAAAAAIAPLAATQREFAEYRSAVAATVQTRRELIQKRDADFFPRFAEFDQALESAAANLQFGVEGDARDELRDVMNTFVQAINEVRLSLQRYLATDDPAAATRTRRSASQGRVHARRLTSAAPDSVKADMERLATTGLALAEQADGVMALAARIQELRNTRNTPSRDRTVTALGAASAALEAEAVQNAAAARAAMAMLEQSVWMIGAVVALLLAVSGWLTARAIGRPLGRIATAIRGIAAGDTARPVPDRDRRDEIGQIAVALEGLRGEVAQAFARQQMLDQMPLGVMMADPKDGLRVTYLNPEAQDLMRRIEHALPVKAEEVLGQAVATLDQHPALQNEMLADGAHLPQRARIATGGEVLDLNITAIRDREGAYVGPMLCWQLVTGQARLADRFEAEMGGVVDAVAAAAGQMQQSAHALTAAAETSGREAEAVSEVSQRAGADVQSVAASAEELAASVAEITRQVAEGAEVARAAADEARATDGTVQGLAQAAARIGDVVRLISDIAGQTNLLALNATIEAARAGDAGKGFAVVASEVKSLAAQTAKATEEIAAQIGGIQGSTGDAVGALRSITATIERMNEVTAAIAAAVEEQGAATREIARSAALVAEGTGAVTRRIEDVRAASGETGRSAGEVLNASNDLAHQAGLLRDRSGDFLKQVRAA</sequence>
<dbReference type="InterPro" id="IPR004089">
    <property type="entry name" value="MCPsignal_dom"/>
</dbReference>
<organism evidence="7 8">
    <name type="scientific">Sediminicoccus rosea</name>
    <dbReference type="NCBI Taxonomy" id="1225128"/>
    <lineage>
        <taxon>Bacteria</taxon>
        <taxon>Pseudomonadati</taxon>
        <taxon>Pseudomonadota</taxon>
        <taxon>Alphaproteobacteria</taxon>
        <taxon>Acetobacterales</taxon>
        <taxon>Roseomonadaceae</taxon>
        <taxon>Sediminicoccus</taxon>
    </lineage>
</organism>
<dbReference type="Pfam" id="PF00015">
    <property type="entry name" value="MCPsignal"/>
    <property type="match status" value="1"/>
</dbReference>
<name>A0ABZ0PPV3_9PROT</name>
<gene>
    <name evidence="7" type="ORF">R9Z33_10590</name>
</gene>
<dbReference type="Pfam" id="PF00672">
    <property type="entry name" value="HAMP"/>
    <property type="match status" value="1"/>
</dbReference>
<dbReference type="Proteomes" id="UP001305521">
    <property type="component" value="Chromosome"/>
</dbReference>
<reference evidence="7 8" key="1">
    <citation type="submission" date="2023-11" db="EMBL/GenBank/DDBJ databases">
        <title>Arctic aerobic anoxygenic photoheterotroph Sediminicoccus rosea KRV36 adapts its photosynthesis to long days of polar summer.</title>
        <authorList>
            <person name="Tomasch J."/>
            <person name="Kopejtka K."/>
            <person name="Bily T."/>
            <person name="Gardiner A.T."/>
            <person name="Gardian Z."/>
            <person name="Shivaramu S."/>
            <person name="Koblizek M."/>
            <person name="Engelhardt F."/>
            <person name="Kaftan D."/>
        </authorList>
    </citation>
    <scope>NUCLEOTIDE SEQUENCE [LARGE SCALE GENOMIC DNA]</scope>
    <source>
        <strain evidence="7 8">R-30</strain>
    </source>
</reference>
<dbReference type="InterPro" id="IPR003660">
    <property type="entry name" value="HAMP_dom"/>
</dbReference>
<dbReference type="Gene3D" id="6.10.340.10">
    <property type="match status" value="1"/>
</dbReference>
<feature type="domain" description="Methyl-accepting transducer" evidence="5">
    <location>
        <begin position="507"/>
        <end position="750"/>
    </location>
</feature>
<keyword evidence="1 3" id="KW-0807">Transducer</keyword>
<evidence type="ECO:0000313" key="7">
    <source>
        <dbReference type="EMBL" id="WPB87308.1"/>
    </source>
</evidence>
<keyword evidence="8" id="KW-1185">Reference proteome</keyword>
<evidence type="ECO:0000256" key="3">
    <source>
        <dbReference type="PROSITE-ProRule" id="PRU00284"/>
    </source>
</evidence>
<comment type="similarity">
    <text evidence="2">Belongs to the methyl-accepting chemotaxis (MCP) protein family.</text>
</comment>
<dbReference type="CDD" id="cd06225">
    <property type="entry name" value="HAMP"/>
    <property type="match status" value="1"/>
</dbReference>